<dbReference type="InterPro" id="IPR002557">
    <property type="entry name" value="Chitin-bd_dom"/>
</dbReference>
<gene>
    <name evidence="2" type="ORF">NP493_818g02060</name>
</gene>
<dbReference type="AlphaFoldDB" id="A0AAD9KP12"/>
<comment type="caution">
    <text evidence="2">The sequence shown here is derived from an EMBL/GenBank/DDBJ whole genome shotgun (WGS) entry which is preliminary data.</text>
</comment>
<evidence type="ECO:0000313" key="3">
    <source>
        <dbReference type="Proteomes" id="UP001209878"/>
    </source>
</evidence>
<accession>A0AAD9KP12</accession>
<dbReference type="Pfam" id="PF01607">
    <property type="entry name" value="CBM_14"/>
    <property type="match status" value="1"/>
</dbReference>
<dbReference type="GO" id="GO:0008061">
    <property type="term" value="F:chitin binding"/>
    <property type="evidence" value="ECO:0007669"/>
    <property type="project" value="InterPro"/>
</dbReference>
<dbReference type="Proteomes" id="UP001209878">
    <property type="component" value="Unassembled WGS sequence"/>
</dbReference>
<dbReference type="EMBL" id="JAODUO010000818">
    <property type="protein sequence ID" value="KAK2174210.1"/>
    <property type="molecule type" value="Genomic_DNA"/>
</dbReference>
<dbReference type="InterPro" id="IPR013320">
    <property type="entry name" value="ConA-like_dom_sf"/>
</dbReference>
<evidence type="ECO:0000313" key="2">
    <source>
        <dbReference type="EMBL" id="KAK2174210.1"/>
    </source>
</evidence>
<dbReference type="GO" id="GO:0005576">
    <property type="term" value="C:extracellular region"/>
    <property type="evidence" value="ECO:0007669"/>
    <property type="project" value="InterPro"/>
</dbReference>
<evidence type="ECO:0000259" key="1">
    <source>
        <dbReference type="Pfam" id="PF01607"/>
    </source>
</evidence>
<sequence length="365" mass="39927">MCDLKRYRSRVCESEPCVGDYVESEDCACVPLNAAVDCPMVSGADSVYGLLGDPCNCQNYYQCEYNTTTEQFIAIQRSCNPCEIWDQEVLTCVRDESKGDCTFFPTTQGIGECPLGEADNAAQFILGNETMDCAPGTTFNLTLCTCIRIVPYVTEMVEIASVMFEDEKTITASKGLWLFNQNVELTSDGCMSGKCGFFNSTAESKLELAYFSNAFDRFEQFSVRLFFKRSAGVSGERSLVDNSECTIDGSVVGKSSASDALGYFANENGTKVDFTAPAAEDTWNQLVMSYDGEVASFYLNKDLVSQQALGGRLNRVKASMVFGGCTCGGDCYFDGYLDSVCSLGDSALVVVYVHYLCVIMICQHT</sequence>
<reference evidence="2" key="1">
    <citation type="journal article" date="2023" name="Mol. Biol. Evol.">
        <title>Third-Generation Sequencing Reveals the Adaptive Role of the Epigenome in Three Deep-Sea Polychaetes.</title>
        <authorList>
            <person name="Perez M."/>
            <person name="Aroh O."/>
            <person name="Sun Y."/>
            <person name="Lan Y."/>
            <person name="Juniper S.K."/>
            <person name="Young C.R."/>
            <person name="Angers B."/>
            <person name="Qian P.Y."/>
        </authorList>
    </citation>
    <scope>NUCLEOTIDE SEQUENCE</scope>
    <source>
        <strain evidence="2">R07B-5</strain>
    </source>
</reference>
<dbReference type="SUPFAM" id="SSF57625">
    <property type="entry name" value="Invertebrate chitin-binding proteins"/>
    <property type="match status" value="1"/>
</dbReference>
<feature type="domain" description="Chitin-binding type-2" evidence="1">
    <location>
        <begin position="48"/>
        <end position="101"/>
    </location>
</feature>
<keyword evidence="3" id="KW-1185">Reference proteome</keyword>
<dbReference type="Gene3D" id="2.60.120.200">
    <property type="match status" value="1"/>
</dbReference>
<organism evidence="2 3">
    <name type="scientific">Ridgeia piscesae</name>
    <name type="common">Tubeworm</name>
    <dbReference type="NCBI Taxonomy" id="27915"/>
    <lineage>
        <taxon>Eukaryota</taxon>
        <taxon>Metazoa</taxon>
        <taxon>Spiralia</taxon>
        <taxon>Lophotrochozoa</taxon>
        <taxon>Annelida</taxon>
        <taxon>Polychaeta</taxon>
        <taxon>Sedentaria</taxon>
        <taxon>Canalipalpata</taxon>
        <taxon>Sabellida</taxon>
        <taxon>Siboglinidae</taxon>
        <taxon>Ridgeia</taxon>
    </lineage>
</organism>
<protein>
    <recommendedName>
        <fullName evidence="1">Chitin-binding type-2 domain-containing protein</fullName>
    </recommendedName>
</protein>
<dbReference type="InterPro" id="IPR036508">
    <property type="entry name" value="Chitin-bd_dom_sf"/>
</dbReference>
<name>A0AAD9KP12_RIDPI</name>
<dbReference type="Pfam" id="PF13385">
    <property type="entry name" value="Laminin_G_3"/>
    <property type="match status" value="1"/>
</dbReference>
<dbReference type="SUPFAM" id="SSF49899">
    <property type="entry name" value="Concanavalin A-like lectins/glucanases"/>
    <property type="match status" value="1"/>
</dbReference>
<proteinExistence type="predicted"/>